<reference evidence="2" key="2">
    <citation type="journal article" date="2018" name="Nat. Commun.">
        <title>Extreme sensitivity to ultraviolet light in the fungal pathogen causing white-nose syndrome of bats.</title>
        <authorList>
            <person name="Palmer J.M."/>
            <person name="Drees K.P."/>
            <person name="Foster J.T."/>
            <person name="Lindner D.L."/>
        </authorList>
    </citation>
    <scope>NUCLEOTIDE SEQUENCE [LARGE SCALE GENOMIC DNA]</scope>
    <source>
        <strain evidence="2">UAMH 10579</strain>
    </source>
</reference>
<evidence type="ECO:0000313" key="2">
    <source>
        <dbReference type="Proteomes" id="UP000091956"/>
    </source>
</evidence>
<proteinExistence type="predicted"/>
<name>A0A1B8GU08_9PEZI</name>
<accession>A0A1B8GU08</accession>
<dbReference type="Gene3D" id="3.40.190.10">
    <property type="entry name" value="Periplasmic binding protein-like II"/>
    <property type="match status" value="2"/>
</dbReference>
<dbReference type="EMBL" id="KV460213">
    <property type="protein sequence ID" value="OBT99322.1"/>
    <property type="molecule type" value="Genomic_DNA"/>
</dbReference>
<gene>
    <name evidence="1" type="ORF">VE01_02674</name>
</gene>
<dbReference type="RefSeq" id="XP_018133055.1">
    <property type="nucleotide sequence ID" value="XM_018272181.2"/>
</dbReference>
<dbReference type="SUPFAM" id="SSF53850">
    <property type="entry name" value="Periplasmic binding protein-like II"/>
    <property type="match status" value="1"/>
</dbReference>
<dbReference type="Proteomes" id="UP000091956">
    <property type="component" value="Unassembled WGS sequence"/>
</dbReference>
<dbReference type="Pfam" id="PF16868">
    <property type="entry name" value="NMT1_3"/>
    <property type="match status" value="1"/>
</dbReference>
<organism evidence="1 2">
    <name type="scientific">Pseudogymnoascus verrucosus</name>
    <dbReference type="NCBI Taxonomy" id="342668"/>
    <lineage>
        <taxon>Eukaryota</taxon>
        <taxon>Fungi</taxon>
        <taxon>Dikarya</taxon>
        <taxon>Ascomycota</taxon>
        <taxon>Pezizomycotina</taxon>
        <taxon>Leotiomycetes</taxon>
        <taxon>Thelebolales</taxon>
        <taxon>Thelebolaceae</taxon>
        <taxon>Pseudogymnoascus</taxon>
    </lineage>
</organism>
<protein>
    <recommendedName>
        <fullName evidence="3">SsuA/THI5-like domain-containing protein</fullName>
    </recommendedName>
</protein>
<keyword evidence="2" id="KW-1185">Reference proteome</keyword>
<dbReference type="OrthoDB" id="3583708at2759"/>
<reference evidence="1 2" key="1">
    <citation type="submission" date="2016-03" db="EMBL/GenBank/DDBJ databases">
        <title>Comparative genomics of Pseudogymnoascus destructans, the fungus causing white-nose syndrome of bats.</title>
        <authorList>
            <person name="Palmer J.M."/>
            <person name="Drees K.P."/>
            <person name="Foster J.T."/>
            <person name="Lindner D.L."/>
        </authorList>
    </citation>
    <scope>NUCLEOTIDE SEQUENCE [LARGE SCALE GENOMIC DNA]</scope>
    <source>
        <strain evidence="1 2">UAMH 10579</strain>
    </source>
</reference>
<sequence>MPSSPIVVPEVVSSSQKNSEPSIERSITLHFVGDWGQANFHRICSWLTQAFCDRAGPRSRVGIWSIRSGGIEALYQLHDGEVDLCIATPAGLMATARTGTGIFAAHGPMPGLRALAVLPQRDRLMLAVHPKFGVKTWEDIRRVKPPLRLATSIDDGTNFIGYVAMRLLKAHGIDEETLKSWGGSLVLNHRPEHALFSLKAGESDAVLQEAIMTPWWREAMEKQKMVPIQAEMEALKTLSGQPGFEPASIRGGFWDGVNEETLAVEFSDFVVFVRDDMPDDVAHLLTWCLVETRADIERQYAHIPSERSPLSYPLIPSNMAKTPVPLHPGAERYYEEAGYL</sequence>
<dbReference type="PANTHER" id="PTHR42941:SF1">
    <property type="entry name" value="SLL1037 PROTEIN"/>
    <property type="match status" value="1"/>
</dbReference>
<dbReference type="AlphaFoldDB" id="A0A1B8GU08"/>
<dbReference type="GeneID" id="28836060"/>
<evidence type="ECO:0000313" key="1">
    <source>
        <dbReference type="EMBL" id="OBT99322.1"/>
    </source>
</evidence>
<dbReference type="InterPro" id="IPR011852">
    <property type="entry name" value="TRAP_TAXI"/>
</dbReference>
<dbReference type="PANTHER" id="PTHR42941">
    <property type="entry name" value="SLL1037 PROTEIN"/>
    <property type="match status" value="1"/>
</dbReference>
<evidence type="ECO:0008006" key="3">
    <source>
        <dbReference type="Google" id="ProtNLM"/>
    </source>
</evidence>